<keyword evidence="3 9" id="KW-0378">Hydrolase</keyword>
<feature type="domain" description="Carboxylesterase type B" evidence="10">
    <location>
        <begin position="25"/>
        <end position="483"/>
    </location>
</feature>
<protein>
    <recommendedName>
        <fullName evidence="9">Carboxylic ester hydrolase</fullName>
        <ecNumber evidence="9">3.1.1.-</ecNumber>
    </recommendedName>
</protein>
<feature type="signal peptide" evidence="9">
    <location>
        <begin position="1"/>
        <end position="22"/>
    </location>
</feature>
<dbReference type="GO" id="GO:0005886">
    <property type="term" value="C:plasma membrane"/>
    <property type="evidence" value="ECO:0007669"/>
    <property type="project" value="TreeGrafter"/>
</dbReference>
<dbReference type="InterPro" id="IPR019826">
    <property type="entry name" value="Carboxylesterase_B_AS"/>
</dbReference>
<keyword evidence="4" id="KW-0531">Neurotransmitter degradation</keyword>
<evidence type="ECO:0000256" key="2">
    <source>
        <dbReference type="ARBA" id="ARBA00022487"/>
    </source>
</evidence>
<feature type="active site" description="Acyl-ester intermediate" evidence="8">
    <location>
        <position position="202"/>
    </location>
</feature>
<dbReference type="InterPro" id="IPR050654">
    <property type="entry name" value="AChE-related_enzymes"/>
</dbReference>
<evidence type="ECO:0000313" key="12">
    <source>
        <dbReference type="Proteomes" id="UP000728032"/>
    </source>
</evidence>
<evidence type="ECO:0000256" key="3">
    <source>
        <dbReference type="ARBA" id="ARBA00022801"/>
    </source>
</evidence>
<dbReference type="GO" id="GO:0005615">
    <property type="term" value="C:extracellular space"/>
    <property type="evidence" value="ECO:0007669"/>
    <property type="project" value="TreeGrafter"/>
</dbReference>
<keyword evidence="5" id="KW-1015">Disulfide bond</keyword>
<dbReference type="OrthoDB" id="6482673at2759"/>
<name>A0A7R9LS58_9ACAR</name>
<comment type="catalytic activity">
    <reaction evidence="7">
        <text>acetylcholine + H2O = choline + acetate + H(+)</text>
        <dbReference type="Rhea" id="RHEA:17561"/>
        <dbReference type="ChEBI" id="CHEBI:15354"/>
        <dbReference type="ChEBI" id="CHEBI:15355"/>
        <dbReference type="ChEBI" id="CHEBI:15377"/>
        <dbReference type="ChEBI" id="CHEBI:15378"/>
        <dbReference type="ChEBI" id="CHEBI:30089"/>
        <dbReference type="EC" id="3.1.1.7"/>
    </reaction>
</comment>
<keyword evidence="2" id="KW-0719">Serine esterase</keyword>
<evidence type="ECO:0000313" key="11">
    <source>
        <dbReference type="EMBL" id="CAD7646894.1"/>
    </source>
</evidence>
<dbReference type="InterPro" id="IPR029058">
    <property type="entry name" value="AB_hydrolase_fold"/>
</dbReference>
<dbReference type="Proteomes" id="UP000728032">
    <property type="component" value="Unassembled WGS sequence"/>
</dbReference>
<dbReference type="EMBL" id="OC917383">
    <property type="protein sequence ID" value="CAD7646894.1"/>
    <property type="molecule type" value="Genomic_DNA"/>
</dbReference>
<evidence type="ECO:0000256" key="1">
    <source>
        <dbReference type="ARBA" id="ARBA00005964"/>
    </source>
</evidence>
<keyword evidence="12" id="KW-1185">Reference proteome</keyword>
<dbReference type="PROSITE" id="PS00122">
    <property type="entry name" value="CARBOXYLESTERASE_B_1"/>
    <property type="match status" value="1"/>
</dbReference>
<dbReference type="GO" id="GO:0003990">
    <property type="term" value="F:acetylcholinesterase activity"/>
    <property type="evidence" value="ECO:0007669"/>
    <property type="project" value="UniProtKB-EC"/>
</dbReference>
<evidence type="ECO:0000256" key="9">
    <source>
        <dbReference type="RuleBase" id="RU361235"/>
    </source>
</evidence>
<sequence length="510" mass="56829">MYKYLAISLTVYIALTTGAVTGIDVNTSSGLVRGQTIDVLDKKVNAFIGIPFAEPPVGALRFARPKPLAKPIPGVIDATKPKNSCMTGGSAQMGEDCLFVNVWAPQNTTKLKPVMFWIYGGGLGSGSIFSGANDGKALTIDDVVVASVNYRLRALGFMYGGPDTDCPGNMGFYDQTLGLKWVRENIHLFGGDKDQITIFGESAGSWSVSALVLSPLTKGLFKRAILQSGADYHDQKAGGLVTAARTLQDSKNMAKHFNCTDQHNWVDCLRKVDAKDITNWPFPDLFPLDGTEFLPLPAQQAFKQLKYNTDVDIIAGCNHDEGSNLAPKYSGNYTEQVFTEMVEKADKTFHGLDIQKVKDFYLKSVNKTDPKAIEWAFKQFYGDVFMKCPTYLFAKQLSQQSVHRNVYFYELTYQTTGNTCQGVCHGSELYYVFGRPVVGKGDKLDVDFSREVMTYWTNFAKTGIPTTDIKWPQFNDKTLIVKDLNPHDFTKTLVDPFKTVCEEFWKQYFE</sequence>
<dbReference type="EMBL" id="CAJPVJ010002558">
    <property type="protein sequence ID" value="CAG2166445.1"/>
    <property type="molecule type" value="Genomic_DNA"/>
</dbReference>
<feature type="chain" id="PRO_5035952801" description="Carboxylic ester hydrolase" evidence="9">
    <location>
        <begin position="23"/>
        <end position="510"/>
    </location>
</feature>
<dbReference type="Gene3D" id="3.40.50.1820">
    <property type="entry name" value="alpha/beta hydrolase"/>
    <property type="match status" value="1"/>
</dbReference>
<evidence type="ECO:0000256" key="4">
    <source>
        <dbReference type="ARBA" id="ARBA00022867"/>
    </source>
</evidence>
<reference evidence="11" key="1">
    <citation type="submission" date="2020-11" db="EMBL/GenBank/DDBJ databases">
        <authorList>
            <person name="Tran Van P."/>
        </authorList>
    </citation>
    <scope>NUCLEOTIDE SEQUENCE</scope>
</reference>
<dbReference type="GO" id="GO:0019695">
    <property type="term" value="P:choline metabolic process"/>
    <property type="evidence" value="ECO:0007669"/>
    <property type="project" value="TreeGrafter"/>
</dbReference>
<dbReference type="PANTHER" id="PTHR43918:SF4">
    <property type="entry name" value="CARBOXYLIC ESTER HYDROLASE"/>
    <property type="match status" value="1"/>
</dbReference>
<dbReference type="GO" id="GO:0006581">
    <property type="term" value="P:acetylcholine catabolic process"/>
    <property type="evidence" value="ECO:0007669"/>
    <property type="project" value="TreeGrafter"/>
</dbReference>
<comment type="similarity">
    <text evidence="1 9">Belongs to the type-B carboxylesterase/lipase family.</text>
</comment>
<feature type="active site" description="Charge relay system" evidence="8">
    <location>
        <position position="321"/>
    </location>
</feature>
<evidence type="ECO:0000259" key="10">
    <source>
        <dbReference type="Pfam" id="PF00135"/>
    </source>
</evidence>
<dbReference type="PROSITE" id="PS00941">
    <property type="entry name" value="CARBOXYLESTERASE_B_2"/>
    <property type="match status" value="1"/>
</dbReference>
<keyword evidence="6" id="KW-0325">Glycoprotein</keyword>
<evidence type="ECO:0000256" key="6">
    <source>
        <dbReference type="ARBA" id="ARBA00023180"/>
    </source>
</evidence>
<organism evidence="11">
    <name type="scientific">Oppiella nova</name>
    <dbReference type="NCBI Taxonomy" id="334625"/>
    <lineage>
        <taxon>Eukaryota</taxon>
        <taxon>Metazoa</taxon>
        <taxon>Ecdysozoa</taxon>
        <taxon>Arthropoda</taxon>
        <taxon>Chelicerata</taxon>
        <taxon>Arachnida</taxon>
        <taxon>Acari</taxon>
        <taxon>Acariformes</taxon>
        <taxon>Sarcoptiformes</taxon>
        <taxon>Oribatida</taxon>
        <taxon>Brachypylina</taxon>
        <taxon>Oppioidea</taxon>
        <taxon>Oppiidae</taxon>
        <taxon>Oppiella</taxon>
    </lineage>
</organism>
<evidence type="ECO:0000256" key="5">
    <source>
        <dbReference type="ARBA" id="ARBA00023157"/>
    </source>
</evidence>
<dbReference type="PRINTS" id="PR00878">
    <property type="entry name" value="CHOLNESTRASE"/>
</dbReference>
<feature type="active site" description="Charge relay system" evidence="8">
    <location>
        <position position="425"/>
    </location>
</feature>
<gene>
    <name evidence="11" type="ORF">ONB1V03_LOCUS5967</name>
</gene>
<dbReference type="SUPFAM" id="SSF53474">
    <property type="entry name" value="alpha/beta-Hydrolases"/>
    <property type="match status" value="1"/>
</dbReference>
<dbReference type="InterPro" id="IPR000997">
    <property type="entry name" value="Cholinesterase"/>
</dbReference>
<evidence type="ECO:0000256" key="8">
    <source>
        <dbReference type="PIRSR" id="PIRSR600997-1"/>
    </source>
</evidence>
<proteinExistence type="inferred from homology"/>
<accession>A0A7R9LS58</accession>
<dbReference type="InterPro" id="IPR019819">
    <property type="entry name" value="Carboxylesterase_B_CS"/>
</dbReference>
<dbReference type="AlphaFoldDB" id="A0A7R9LS58"/>
<evidence type="ECO:0000256" key="7">
    <source>
        <dbReference type="ARBA" id="ARBA00048484"/>
    </source>
</evidence>
<keyword evidence="9" id="KW-0732">Signal</keyword>
<dbReference type="EC" id="3.1.1.-" evidence="9"/>
<dbReference type="PANTHER" id="PTHR43918">
    <property type="entry name" value="ACETYLCHOLINESTERASE"/>
    <property type="match status" value="1"/>
</dbReference>
<dbReference type="InterPro" id="IPR002018">
    <property type="entry name" value="CarbesteraseB"/>
</dbReference>
<dbReference type="Pfam" id="PF00135">
    <property type="entry name" value="COesterase"/>
    <property type="match status" value="1"/>
</dbReference>